<gene>
    <name evidence="1" type="ORF">SDC9_137038</name>
</gene>
<organism evidence="1">
    <name type="scientific">bioreactor metagenome</name>
    <dbReference type="NCBI Taxonomy" id="1076179"/>
    <lineage>
        <taxon>unclassified sequences</taxon>
        <taxon>metagenomes</taxon>
        <taxon>ecological metagenomes</taxon>
    </lineage>
</organism>
<comment type="caution">
    <text evidence="1">The sequence shown here is derived from an EMBL/GenBank/DDBJ whole genome shotgun (WGS) entry which is preliminary data.</text>
</comment>
<accession>A0A645DMA9</accession>
<evidence type="ECO:0000313" key="1">
    <source>
        <dbReference type="EMBL" id="MPM89923.1"/>
    </source>
</evidence>
<name>A0A645DMA9_9ZZZZ</name>
<proteinExistence type="predicted"/>
<protein>
    <submittedName>
        <fullName evidence="1">Uncharacterized protein</fullName>
    </submittedName>
</protein>
<dbReference type="AlphaFoldDB" id="A0A645DMA9"/>
<sequence length="136" mass="14198">MSVAVPNDAVGTMCATSPTSVEPPPTFPVSLIGLTPLKISVPSGRFIIFSAAGYCTGCCLFNSRENTISSSVQGSCGTLVKLSCNTFAKVLLGKVLWQPPRNSISISVSVIMAAPLATFTNLAYTSSMTERFGPLT</sequence>
<reference evidence="1" key="1">
    <citation type="submission" date="2019-08" db="EMBL/GenBank/DDBJ databases">
        <authorList>
            <person name="Kucharzyk K."/>
            <person name="Murdoch R.W."/>
            <person name="Higgins S."/>
            <person name="Loffler F."/>
        </authorList>
    </citation>
    <scope>NUCLEOTIDE SEQUENCE</scope>
</reference>
<dbReference type="EMBL" id="VSSQ01037282">
    <property type="protein sequence ID" value="MPM89923.1"/>
    <property type="molecule type" value="Genomic_DNA"/>
</dbReference>